<dbReference type="Pfam" id="PF00717">
    <property type="entry name" value="Peptidase_S24"/>
    <property type="match status" value="1"/>
</dbReference>
<proteinExistence type="predicted"/>
<gene>
    <name evidence="2" type="ORF">IAB88_03405</name>
</gene>
<comment type="caution">
    <text evidence="2">The sequence shown here is derived from an EMBL/GenBank/DDBJ whole genome shotgun (WGS) entry which is preliminary data.</text>
</comment>
<dbReference type="AlphaFoldDB" id="A0A9D9IQZ2"/>
<evidence type="ECO:0000313" key="3">
    <source>
        <dbReference type="Proteomes" id="UP000823598"/>
    </source>
</evidence>
<dbReference type="SUPFAM" id="SSF51306">
    <property type="entry name" value="LexA/Signal peptidase"/>
    <property type="match status" value="1"/>
</dbReference>
<dbReference type="Gene3D" id="2.10.109.10">
    <property type="entry name" value="Umud Fragment, subunit A"/>
    <property type="match status" value="1"/>
</dbReference>
<dbReference type="Proteomes" id="UP000823598">
    <property type="component" value="Unassembled WGS sequence"/>
</dbReference>
<accession>A0A9D9IQZ2</accession>
<dbReference type="EMBL" id="JADIMC010000039">
    <property type="protein sequence ID" value="MBO8476023.1"/>
    <property type="molecule type" value="Genomic_DNA"/>
</dbReference>
<dbReference type="CDD" id="cd06462">
    <property type="entry name" value="Peptidase_S24_S26"/>
    <property type="match status" value="1"/>
</dbReference>
<evidence type="ECO:0000259" key="1">
    <source>
        <dbReference type="Pfam" id="PF00717"/>
    </source>
</evidence>
<organism evidence="2 3">
    <name type="scientific">Candidatus Limisoma faecipullorum</name>
    <dbReference type="NCBI Taxonomy" id="2840854"/>
    <lineage>
        <taxon>Bacteria</taxon>
        <taxon>Pseudomonadati</taxon>
        <taxon>Bacteroidota</taxon>
        <taxon>Bacteroidia</taxon>
        <taxon>Bacteroidales</taxon>
        <taxon>Candidatus Limisoma</taxon>
    </lineage>
</organism>
<name>A0A9D9IQZ2_9BACT</name>
<evidence type="ECO:0000313" key="2">
    <source>
        <dbReference type="EMBL" id="MBO8476023.1"/>
    </source>
</evidence>
<reference evidence="2" key="1">
    <citation type="submission" date="2020-10" db="EMBL/GenBank/DDBJ databases">
        <authorList>
            <person name="Gilroy R."/>
        </authorList>
    </citation>
    <scope>NUCLEOTIDE SEQUENCE</scope>
    <source>
        <strain evidence="2">6919</strain>
    </source>
</reference>
<dbReference type="InterPro" id="IPR036286">
    <property type="entry name" value="LexA/Signal_pep-like_sf"/>
</dbReference>
<feature type="domain" description="Peptidase S24/S26A/S26B/S26C" evidence="1">
    <location>
        <begin position="18"/>
        <end position="105"/>
    </location>
</feature>
<sequence>MAETVQISNSQFFEEVASMLSEGATVTIPTLGSSMLPFIKGGRDKVALRSPQGIRRGDIVLARLEGNRYVLHRIYRVSEDRVTLMGDGNLQAVENCASCCVIGVAVKIIRGGREVDCRSRKERLKAAIWRRLLPLRRYLLACIRQTWR</sequence>
<reference evidence="2" key="2">
    <citation type="journal article" date="2021" name="PeerJ">
        <title>Extensive microbial diversity within the chicken gut microbiome revealed by metagenomics and culture.</title>
        <authorList>
            <person name="Gilroy R."/>
            <person name="Ravi A."/>
            <person name="Getino M."/>
            <person name="Pursley I."/>
            <person name="Horton D.L."/>
            <person name="Alikhan N.F."/>
            <person name="Baker D."/>
            <person name="Gharbi K."/>
            <person name="Hall N."/>
            <person name="Watson M."/>
            <person name="Adriaenssens E.M."/>
            <person name="Foster-Nyarko E."/>
            <person name="Jarju S."/>
            <person name="Secka A."/>
            <person name="Antonio M."/>
            <person name="Oren A."/>
            <person name="Chaudhuri R.R."/>
            <person name="La Ragione R."/>
            <person name="Hildebrand F."/>
            <person name="Pallen M.J."/>
        </authorList>
    </citation>
    <scope>NUCLEOTIDE SEQUENCE</scope>
    <source>
        <strain evidence="2">6919</strain>
    </source>
</reference>
<protein>
    <submittedName>
        <fullName evidence="2">S24/S26 family peptidase</fullName>
    </submittedName>
</protein>
<dbReference type="InterPro" id="IPR015927">
    <property type="entry name" value="Peptidase_S24_S26A/B/C"/>
</dbReference>